<accession>A0A438BCL8</accession>
<sequence>MASIGPEDRCPCQSGEQYGQCCGRFHGGAAAPTAEQLMRSRYAAFAVGDADYLLRTWHPSTRPTDLDLDLDPDLVWRRLDVLRGTGGGLLDATGTVEFVAYYTDHGERGSMREHSRFVREDGRWLYVDAMP</sequence>
<evidence type="ECO:0000259" key="3">
    <source>
        <dbReference type="Pfam" id="PF17775"/>
    </source>
</evidence>
<evidence type="ECO:0000256" key="2">
    <source>
        <dbReference type="HAMAP-Rule" id="MF_00612"/>
    </source>
</evidence>
<dbReference type="Gene3D" id="3.10.450.50">
    <property type="match status" value="1"/>
</dbReference>
<comment type="similarity">
    <text evidence="1 2">Belongs to the UPF0225 family.</text>
</comment>
<dbReference type="AlphaFoldDB" id="A0A438BCL8"/>
<dbReference type="InterPro" id="IPR004027">
    <property type="entry name" value="SEC_C_motif"/>
</dbReference>
<evidence type="ECO:0000313" key="5">
    <source>
        <dbReference type="Proteomes" id="UP000286208"/>
    </source>
</evidence>
<reference evidence="4 5" key="1">
    <citation type="submission" date="2018-11" db="EMBL/GenBank/DDBJ databases">
        <title>Rhodococcus spongicola sp. nov. and Rhodococcus xishaensis sp. nov. from marine sponges.</title>
        <authorList>
            <person name="Li L."/>
            <person name="Lin H.W."/>
        </authorList>
    </citation>
    <scope>NUCLEOTIDE SEQUENCE [LARGE SCALE GENOMIC DNA]</scope>
    <source>
        <strain evidence="4 5">CCTCC AB2014297</strain>
    </source>
</reference>
<gene>
    <name evidence="4" type="ORF">EGT67_14630</name>
</gene>
<feature type="domain" description="YchJ-like middle NTF2-like" evidence="3">
    <location>
        <begin position="33"/>
        <end position="129"/>
    </location>
</feature>
<dbReference type="RefSeq" id="WP_127916813.1">
    <property type="nucleotide sequence ID" value="NZ_RKLP01000007.1"/>
</dbReference>
<dbReference type="EMBL" id="RKLP01000007">
    <property type="protein sequence ID" value="RVW08756.1"/>
    <property type="molecule type" value="Genomic_DNA"/>
</dbReference>
<dbReference type="PANTHER" id="PTHR33747">
    <property type="entry name" value="UPF0225 PROTEIN SCO1677"/>
    <property type="match status" value="1"/>
</dbReference>
<comment type="caution">
    <text evidence="4">The sequence shown here is derived from an EMBL/GenBank/DDBJ whole genome shotgun (WGS) entry which is preliminary data.</text>
</comment>
<dbReference type="Pfam" id="PF02810">
    <property type="entry name" value="SEC-C"/>
    <property type="match status" value="1"/>
</dbReference>
<dbReference type="InterPro" id="IPR048469">
    <property type="entry name" value="YchJ-like_M"/>
</dbReference>
<evidence type="ECO:0000256" key="1">
    <source>
        <dbReference type="ARBA" id="ARBA00010839"/>
    </source>
</evidence>
<dbReference type="OrthoDB" id="21421at2"/>
<evidence type="ECO:0000313" key="4">
    <source>
        <dbReference type="EMBL" id="RVW08756.1"/>
    </source>
</evidence>
<dbReference type="HAMAP" id="MF_00612">
    <property type="entry name" value="UPF0225"/>
    <property type="match status" value="1"/>
</dbReference>
<proteinExistence type="inferred from homology"/>
<dbReference type="PANTHER" id="PTHR33747:SF1">
    <property type="entry name" value="ADENYLATE CYCLASE-ASSOCIATED CAP C-TERMINAL DOMAIN-CONTAINING PROTEIN"/>
    <property type="match status" value="1"/>
</dbReference>
<dbReference type="Proteomes" id="UP000286208">
    <property type="component" value="Unassembled WGS sequence"/>
</dbReference>
<keyword evidence="5" id="KW-1185">Reference proteome</keyword>
<protein>
    <recommendedName>
        <fullName evidence="2">UPF0225 protein EGT67_14630</fullName>
    </recommendedName>
</protein>
<dbReference type="SUPFAM" id="SSF54427">
    <property type="entry name" value="NTF2-like"/>
    <property type="match status" value="1"/>
</dbReference>
<organism evidence="4 5">
    <name type="scientific">Prescottella agglutinans</name>
    <dbReference type="NCBI Taxonomy" id="1644129"/>
    <lineage>
        <taxon>Bacteria</taxon>
        <taxon>Bacillati</taxon>
        <taxon>Actinomycetota</taxon>
        <taxon>Actinomycetes</taxon>
        <taxon>Mycobacteriales</taxon>
        <taxon>Nocardiaceae</taxon>
        <taxon>Prescottella</taxon>
    </lineage>
</organism>
<name>A0A438BCL8_9NOCA</name>
<dbReference type="InterPro" id="IPR032710">
    <property type="entry name" value="NTF2-like_dom_sf"/>
</dbReference>
<dbReference type="InterPro" id="IPR023006">
    <property type="entry name" value="YchJ-like"/>
</dbReference>
<dbReference type="SUPFAM" id="SSF103642">
    <property type="entry name" value="Sec-C motif"/>
    <property type="match status" value="1"/>
</dbReference>
<dbReference type="Pfam" id="PF17775">
    <property type="entry name" value="YchJ_M-like"/>
    <property type="match status" value="1"/>
</dbReference>